<accession>A0ABQ5IMI3</accession>
<sequence>MRKCRKPSSRYPGLVGAPMGRIAALYVMVASTLCYRFKIAALLLSKSNETAAWEYAQSMIGLPYGYHNLIFSWIDTISDNYPPLLNANLVASVMTVWNQMQPAYAANMWNEALNKRLGTKIRYEGANSGGAKPNQTTLNLEAHLLSPSGPCKFASTNALLKKMIEYKGCG</sequence>
<reference evidence="1" key="1">
    <citation type="journal article" date="2022" name="Int. J. Mol. Sci.">
        <title>Draft Genome of Tanacetum Coccineum: Genomic Comparison of Closely Related Tanacetum-Family Plants.</title>
        <authorList>
            <person name="Yamashiro T."/>
            <person name="Shiraishi A."/>
            <person name="Nakayama K."/>
            <person name="Satake H."/>
        </authorList>
    </citation>
    <scope>NUCLEOTIDE SEQUENCE</scope>
</reference>
<protein>
    <submittedName>
        <fullName evidence="1">Uncharacterized protein</fullName>
    </submittedName>
</protein>
<dbReference type="Proteomes" id="UP001151760">
    <property type="component" value="Unassembled WGS sequence"/>
</dbReference>
<dbReference type="PANTHER" id="PTHR31354:SF2">
    <property type="entry name" value="OS01G0793500 PROTEIN"/>
    <property type="match status" value="1"/>
</dbReference>
<gene>
    <name evidence="1" type="ORF">Tco_1111304</name>
</gene>
<evidence type="ECO:0000313" key="2">
    <source>
        <dbReference type="Proteomes" id="UP001151760"/>
    </source>
</evidence>
<organism evidence="1 2">
    <name type="scientific">Tanacetum coccineum</name>
    <dbReference type="NCBI Taxonomy" id="301880"/>
    <lineage>
        <taxon>Eukaryota</taxon>
        <taxon>Viridiplantae</taxon>
        <taxon>Streptophyta</taxon>
        <taxon>Embryophyta</taxon>
        <taxon>Tracheophyta</taxon>
        <taxon>Spermatophyta</taxon>
        <taxon>Magnoliopsida</taxon>
        <taxon>eudicotyledons</taxon>
        <taxon>Gunneridae</taxon>
        <taxon>Pentapetalae</taxon>
        <taxon>asterids</taxon>
        <taxon>campanulids</taxon>
        <taxon>Asterales</taxon>
        <taxon>Asteraceae</taxon>
        <taxon>Asteroideae</taxon>
        <taxon>Anthemideae</taxon>
        <taxon>Anthemidinae</taxon>
        <taxon>Tanacetum</taxon>
    </lineage>
</organism>
<evidence type="ECO:0000313" key="1">
    <source>
        <dbReference type="EMBL" id="GJU00966.1"/>
    </source>
</evidence>
<proteinExistence type="predicted"/>
<dbReference type="EMBL" id="BQNB010020917">
    <property type="protein sequence ID" value="GJU00966.1"/>
    <property type="molecule type" value="Genomic_DNA"/>
</dbReference>
<name>A0ABQ5IMI3_9ASTR</name>
<comment type="caution">
    <text evidence="1">The sequence shown here is derived from an EMBL/GenBank/DDBJ whole genome shotgun (WGS) entry which is preliminary data.</text>
</comment>
<reference evidence="1" key="2">
    <citation type="submission" date="2022-01" db="EMBL/GenBank/DDBJ databases">
        <authorList>
            <person name="Yamashiro T."/>
            <person name="Shiraishi A."/>
            <person name="Satake H."/>
            <person name="Nakayama K."/>
        </authorList>
    </citation>
    <scope>NUCLEOTIDE SEQUENCE</scope>
</reference>
<dbReference type="PANTHER" id="PTHR31354">
    <property type="entry name" value="OS01G0793500 PROTEIN"/>
    <property type="match status" value="1"/>
</dbReference>
<keyword evidence="2" id="KW-1185">Reference proteome</keyword>